<evidence type="ECO:0000256" key="1">
    <source>
        <dbReference type="SAM" id="MobiDB-lite"/>
    </source>
</evidence>
<proteinExistence type="predicted"/>
<protein>
    <submittedName>
        <fullName evidence="3">S-layer family protein</fullName>
    </submittedName>
</protein>
<accession>A0A846HJB3</accession>
<evidence type="ECO:0000313" key="4">
    <source>
        <dbReference type="Proteomes" id="UP000031549"/>
    </source>
</evidence>
<dbReference type="SMART" id="SM00912">
    <property type="entry name" value="Haemagg_act"/>
    <property type="match status" value="1"/>
</dbReference>
<keyword evidence="4" id="KW-1185">Reference proteome</keyword>
<feature type="compositionally biased region" description="Polar residues" evidence="1">
    <location>
        <begin position="747"/>
        <end position="762"/>
    </location>
</feature>
<gene>
    <name evidence="3" type="ORF">PI95_034540</name>
</gene>
<dbReference type="InterPro" id="IPR008638">
    <property type="entry name" value="FhaB/CdiA-like_TPS"/>
</dbReference>
<dbReference type="InterPro" id="IPR011050">
    <property type="entry name" value="Pectin_lyase_fold/virulence"/>
</dbReference>
<feature type="domain" description="Filamentous haemagglutinin FhaB/tRNA nuclease CdiA-like TPS" evidence="2">
    <location>
        <begin position="2"/>
        <end position="97"/>
    </location>
</feature>
<evidence type="ECO:0000313" key="3">
    <source>
        <dbReference type="EMBL" id="NEU77442.1"/>
    </source>
</evidence>
<name>A0A846HJB3_9CYAN</name>
<reference evidence="3 4" key="1">
    <citation type="journal article" date="2015" name="Genome Announc.">
        <title>Draft Genome Sequence of Cyanobacterium Hassallia byssoidea Strain VB512170, Isolated from Monuments in India.</title>
        <authorList>
            <person name="Singh D."/>
            <person name="Chandrababunaidu M.M."/>
            <person name="Panda A."/>
            <person name="Sen D."/>
            <person name="Bhattacharyya S."/>
            <person name="Adhikary S.P."/>
            <person name="Tripathy S."/>
        </authorList>
    </citation>
    <scope>NUCLEOTIDE SEQUENCE [LARGE SCALE GENOMIC DNA]</scope>
    <source>
        <strain evidence="3 4">VB512170</strain>
    </source>
</reference>
<dbReference type="AlphaFoldDB" id="A0A846HJB3"/>
<dbReference type="InterPro" id="IPR012334">
    <property type="entry name" value="Pectin_lyas_fold"/>
</dbReference>
<feature type="region of interest" description="Disordered" evidence="1">
    <location>
        <begin position="747"/>
        <end position="767"/>
    </location>
</feature>
<organism evidence="3 4">
    <name type="scientific">Hassallia byssoidea VB512170</name>
    <dbReference type="NCBI Taxonomy" id="1304833"/>
    <lineage>
        <taxon>Bacteria</taxon>
        <taxon>Bacillati</taxon>
        <taxon>Cyanobacteriota</taxon>
        <taxon>Cyanophyceae</taxon>
        <taxon>Nostocales</taxon>
        <taxon>Tolypothrichaceae</taxon>
        <taxon>Hassallia</taxon>
    </lineage>
</organism>
<evidence type="ECO:0000259" key="2">
    <source>
        <dbReference type="SMART" id="SM00912"/>
    </source>
</evidence>
<dbReference type="SUPFAM" id="SSF51126">
    <property type="entry name" value="Pectin lyase-like"/>
    <property type="match status" value="4"/>
</dbReference>
<dbReference type="Pfam" id="PF05860">
    <property type="entry name" value="TPS"/>
    <property type="match status" value="1"/>
</dbReference>
<comment type="caution">
    <text evidence="3">The sequence shown here is derived from an EMBL/GenBank/DDBJ whole genome shotgun (WGS) entry which is preliminary data.</text>
</comment>
<dbReference type="Proteomes" id="UP000031549">
    <property type="component" value="Unassembled WGS sequence"/>
</dbReference>
<dbReference type="NCBIfam" id="TIGR01901">
    <property type="entry name" value="adhes_NPXG"/>
    <property type="match status" value="1"/>
</dbReference>
<dbReference type="EMBL" id="JTCM02000200">
    <property type="protein sequence ID" value="NEU77442.1"/>
    <property type="molecule type" value="Genomic_DNA"/>
</dbReference>
<dbReference type="Gene3D" id="2.160.20.10">
    <property type="entry name" value="Single-stranded right-handed beta-helix, Pectin lyase-like"/>
    <property type="match status" value="3"/>
</dbReference>
<sequence length="1032" mass="105019">MINRGAIRGQNLFHSFLEFNVSQGRGAYFFSPAGIENILARVTGSNRSQILGTLGTLGGSAPNLFLINPNGIIFGPNASLDVGGSFVGTTANAVRLGDTGLFSATEPASSNLLSINPSALFSNAIANQAQIINRSTATTTVLRGTVNGSQNRPINGLNVLDGKSLLLVGNNVSLEGGILQAPGGRVELGGLAESGTVGLQVDGNNLSLSFPDGVVRSDVSLTDGAGVDVQAAGGGSITINARNLDIKDANILAGIGAGLGTPASQAGDIVLNATGNTAIANSFIFNNLESGAVGRGGNVIVNTGSLALTNAAQIGTITRGVGDAGSVIVKANDVVSISDLSAIFSAPFFAENDLFATGNSGGIDIRAKSFFLTGSSQLVASTFSQGNAGKISIQVDDSVEIANSDILSTVDAPTSAASAVGNSGGIEIRANSLLLTDNSRLVASTFSKGDAGKISIQVADSVSLFNSQIYSTVGSPFVSSAVGNSNGIDIRARSVLLGEKSQLATSTFGQGNAGNINLSVDNSISFVGKESTVPVFNILFINPLGIQLPFLTFVADFSNAASTGIFSTVQNGANGNAGNITIQARSLNLNNGAEVQSLTFGNGKAANIEINTSDAINVSGVAPVTSLFSFTGEDFLAGGFSSGFISSTEEGANGQGGNIKVSTGTLRLSEGAVLSARTRSNFQAGDISVNAGRLEVTNGGQLLASTFSSGKAGNLTLNITGDVVLSGKDPTFLTRLQQFGPQIVDNDGSNSGLFSRSQTTGDNPGDAGQINLSARRLFVDNQGAIKAATTSGRGGEINLQLKDVLLLRGGSEISTTAGTNQADGNGGNITINSPFIVAVPSENSDIAANAFTGNGGRVTINTQGIFGIQSRLQPTPLSDITASSTGGGINGVVNINTPDVDVSRGIVNLPTNIVEASNRIIASSCAAFDGKNGNTFLVTGRGGLPPSPDDYLSPDVVWSDTRLTAITTQQRSSKTTTATPPSKPKTVEIIPAVGWVINDKGEVTLIAQMPSVIYNPWQNSAKCQRANSTSEN</sequence>